<dbReference type="InterPro" id="IPR000845">
    <property type="entry name" value="Nucleoside_phosphorylase_d"/>
</dbReference>
<feature type="domain" description="Nucleoside phosphorylase" evidence="6">
    <location>
        <begin position="6"/>
        <end position="249"/>
    </location>
</feature>
<organism evidence="7">
    <name type="scientific">mine drainage metagenome</name>
    <dbReference type="NCBI Taxonomy" id="410659"/>
    <lineage>
        <taxon>unclassified sequences</taxon>
        <taxon>metagenomes</taxon>
        <taxon>ecological metagenomes</taxon>
    </lineage>
</organism>
<accession>A0A1J5R5I2</accession>
<dbReference type="GO" id="GO:0019509">
    <property type="term" value="P:L-methionine salvage from methylthioadenosine"/>
    <property type="evidence" value="ECO:0007669"/>
    <property type="project" value="UniProtKB-UniPathway"/>
</dbReference>
<evidence type="ECO:0000256" key="1">
    <source>
        <dbReference type="ARBA" id="ARBA00004945"/>
    </source>
</evidence>
<dbReference type="GO" id="GO:0009164">
    <property type="term" value="P:nucleoside catabolic process"/>
    <property type="evidence" value="ECO:0007669"/>
    <property type="project" value="InterPro"/>
</dbReference>
<evidence type="ECO:0000256" key="4">
    <source>
        <dbReference type="ARBA" id="ARBA00022801"/>
    </source>
</evidence>
<dbReference type="AlphaFoldDB" id="A0A1J5R5I2"/>
<keyword evidence="3" id="KW-0028">Amino-acid biosynthesis</keyword>
<dbReference type="InterPro" id="IPR010049">
    <property type="entry name" value="MTA_SAH_Nsdase"/>
</dbReference>
<protein>
    <recommendedName>
        <fullName evidence="2">adenosylhomocysteine nucleosidase</fullName>
        <ecNumber evidence="2">3.2.2.9</ecNumber>
    </recommendedName>
</protein>
<dbReference type="NCBIfam" id="TIGR01704">
    <property type="entry name" value="MTA_SAH-Nsdase"/>
    <property type="match status" value="1"/>
</dbReference>
<dbReference type="GO" id="GO:0005829">
    <property type="term" value="C:cytosol"/>
    <property type="evidence" value="ECO:0007669"/>
    <property type="project" value="TreeGrafter"/>
</dbReference>
<keyword evidence="4 7" id="KW-0378">Hydrolase</keyword>
<gene>
    <name evidence="7" type="primary">mtnN_4</name>
    <name evidence="7" type="ORF">GALL_268450</name>
</gene>
<comment type="pathway">
    <text evidence="1">Amino-acid biosynthesis; L-methionine biosynthesis via salvage pathway; S-methyl-5-thio-alpha-D-ribose 1-phosphate from S-methyl-5'-thioadenosine (hydrolase route): step 1/2.</text>
</comment>
<dbReference type="SUPFAM" id="SSF53167">
    <property type="entry name" value="Purine and uridine phosphorylases"/>
    <property type="match status" value="1"/>
</dbReference>
<evidence type="ECO:0000256" key="5">
    <source>
        <dbReference type="ARBA" id="ARBA00023167"/>
    </source>
</evidence>
<name>A0A1J5R5I2_9ZZZZ</name>
<sequence length="258" mass="28096">MHESSRIGILCAMREEQQMLLRALIPTHPAQLHGQRSYHRGRLYGREVVMVLSGIGKVAAACTATSLITEFACGTLLFTGTAGSLDESVKVGDIVVADDLLQHDLDASPLFPRFEVPLTGKSRFKADPHWAARLLDAARTVVDETLHSAAGHARLQALGIAAPRVHQGLVVSGDRFFNHGDQVRQLREVLPDALAVDMESAAVAQVCADYRVPFAAVRSVSDCADATSHIDFDRFNIQVARHYSAEVLRLALPSRNRA</sequence>
<evidence type="ECO:0000259" key="6">
    <source>
        <dbReference type="Pfam" id="PF01048"/>
    </source>
</evidence>
<dbReference type="InterPro" id="IPR035994">
    <property type="entry name" value="Nucleoside_phosphorylase_sf"/>
</dbReference>
<dbReference type="CDD" id="cd09008">
    <property type="entry name" value="MTAN"/>
    <property type="match status" value="1"/>
</dbReference>
<proteinExistence type="predicted"/>
<dbReference type="Gene3D" id="3.40.50.1580">
    <property type="entry name" value="Nucleoside phosphorylase domain"/>
    <property type="match status" value="1"/>
</dbReference>
<dbReference type="Pfam" id="PF01048">
    <property type="entry name" value="PNP_UDP_1"/>
    <property type="match status" value="1"/>
</dbReference>
<dbReference type="GO" id="GO:0008930">
    <property type="term" value="F:methylthioadenosine nucleosidase activity"/>
    <property type="evidence" value="ECO:0007669"/>
    <property type="project" value="InterPro"/>
</dbReference>
<dbReference type="PANTHER" id="PTHR46832:SF1">
    <property type="entry name" value="5'-METHYLTHIOADENOSINE_S-ADENOSYLHOMOCYSTEINE NUCLEOSIDASE"/>
    <property type="match status" value="1"/>
</dbReference>
<evidence type="ECO:0000313" key="7">
    <source>
        <dbReference type="EMBL" id="OIQ91248.1"/>
    </source>
</evidence>
<keyword evidence="7" id="KW-0326">Glycosidase</keyword>
<dbReference type="EMBL" id="MLJW01000265">
    <property type="protein sequence ID" value="OIQ91248.1"/>
    <property type="molecule type" value="Genomic_DNA"/>
</dbReference>
<dbReference type="NCBIfam" id="NF004079">
    <property type="entry name" value="PRK05584.1"/>
    <property type="match status" value="1"/>
</dbReference>
<dbReference type="PANTHER" id="PTHR46832">
    <property type="entry name" value="5'-METHYLTHIOADENOSINE/S-ADENOSYLHOMOCYSTEINE NUCLEOSIDASE"/>
    <property type="match status" value="1"/>
</dbReference>
<dbReference type="EC" id="3.2.2.9" evidence="2"/>
<dbReference type="GO" id="GO:0008782">
    <property type="term" value="F:adenosylhomocysteine nucleosidase activity"/>
    <property type="evidence" value="ECO:0007669"/>
    <property type="project" value="UniProtKB-EC"/>
</dbReference>
<evidence type="ECO:0000256" key="3">
    <source>
        <dbReference type="ARBA" id="ARBA00022605"/>
    </source>
</evidence>
<reference evidence="7" key="1">
    <citation type="submission" date="2016-10" db="EMBL/GenBank/DDBJ databases">
        <title>Sequence of Gallionella enrichment culture.</title>
        <authorList>
            <person name="Poehlein A."/>
            <person name="Muehling M."/>
            <person name="Daniel R."/>
        </authorList>
    </citation>
    <scope>NUCLEOTIDE SEQUENCE</scope>
</reference>
<keyword evidence="5" id="KW-0486">Methionine biosynthesis</keyword>
<comment type="caution">
    <text evidence="7">The sequence shown here is derived from an EMBL/GenBank/DDBJ whole genome shotgun (WGS) entry which is preliminary data.</text>
</comment>
<dbReference type="UniPathway" id="UPA00904">
    <property type="reaction ID" value="UER00871"/>
</dbReference>
<evidence type="ECO:0000256" key="2">
    <source>
        <dbReference type="ARBA" id="ARBA00011974"/>
    </source>
</evidence>
<dbReference type="GO" id="GO:0019284">
    <property type="term" value="P:L-methionine salvage from S-adenosylmethionine"/>
    <property type="evidence" value="ECO:0007669"/>
    <property type="project" value="TreeGrafter"/>
</dbReference>